<evidence type="ECO:0000256" key="2">
    <source>
        <dbReference type="SAM" id="SignalP"/>
    </source>
</evidence>
<dbReference type="PROSITE" id="PS51257">
    <property type="entry name" value="PROKAR_LIPOPROTEIN"/>
    <property type="match status" value="1"/>
</dbReference>
<dbReference type="InterPro" id="IPR006059">
    <property type="entry name" value="SBP"/>
</dbReference>
<keyword evidence="2" id="KW-0732">Signal</keyword>
<organism evidence="3 4">
    <name type="scientific">Paenibacillus hodogayensis</name>
    <dbReference type="NCBI Taxonomy" id="279208"/>
    <lineage>
        <taxon>Bacteria</taxon>
        <taxon>Bacillati</taxon>
        <taxon>Bacillota</taxon>
        <taxon>Bacilli</taxon>
        <taxon>Bacillales</taxon>
        <taxon>Paenibacillaceae</taxon>
        <taxon>Paenibacillus</taxon>
    </lineage>
</organism>
<evidence type="ECO:0000313" key="4">
    <source>
        <dbReference type="Proteomes" id="UP001589619"/>
    </source>
</evidence>
<dbReference type="Gene3D" id="3.40.190.10">
    <property type="entry name" value="Periplasmic binding protein-like II"/>
    <property type="match status" value="2"/>
</dbReference>
<comment type="caution">
    <text evidence="3">The sequence shown here is derived from an EMBL/GenBank/DDBJ whole genome shotgun (WGS) entry which is preliminary data.</text>
</comment>
<dbReference type="SUPFAM" id="SSF53850">
    <property type="entry name" value="Periplasmic binding protein-like II"/>
    <property type="match status" value="1"/>
</dbReference>
<sequence length="453" mass="50451">MRPIAFRSKTKVAVVACGMSLAMTALAACSGNSGSAPADKAGTQANPNDPKSAPAAKPVELTFGWWGTTVHNERYQKIIDAFQQKNPNIKINTQYADYNGFWEKLAVQAAGNSMPQLIQIELPKINEWVSRNTLQPLDGFVKDNVINLKDVSQLLLDGGRVNNQLYAVSVGTNSPAMIYDPAMFEKAGVKPLEPGYTWEDLAETSRKLKEKLGKDFYITPSDGMLGFYHYLRENGLWFYNKDNNGLGFDDQTLIDFLNYWAPLRKEGVTPPANVTAAVKKNEDKLIVKGKSPMDFMYDAQTQAIQELGGRPLQLTSFPTKPGGQKALYFKPSVMLSITKNANPDQAKAAAMFIEYFTSSEEANMILLGIRGVPIHKDIQDKLYPKLDDSVKKIFDYAKIVEKYAGPLYTAEPAGHSEVSALWDRLHEQTIFEKITPEQFAKQLREGVQKIFAK</sequence>
<evidence type="ECO:0000256" key="1">
    <source>
        <dbReference type="SAM" id="MobiDB-lite"/>
    </source>
</evidence>
<dbReference type="PANTHER" id="PTHR43649">
    <property type="entry name" value="ARABINOSE-BINDING PROTEIN-RELATED"/>
    <property type="match status" value="1"/>
</dbReference>
<dbReference type="EMBL" id="JBHMAG010000012">
    <property type="protein sequence ID" value="MFB9752770.1"/>
    <property type="molecule type" value="Genomic_DNA"/>
</dbReference>
<dbReference type="Pfam" id="PF13416">
    <property type="entry name" value="SBP_bac_8"/>
    <property type="match status" value="1"/>
</dbReference>
<reference evidence="3 4" key="1">
    <citation type="submission" date="2024-09" db="EMBL/GenBank/DDBJ databases">
        <authorList>
            <person name="Sun Q."/>
            <person name="Mori K."/>
        </authorList>
    </citation>
    <scope>NUCLEOTIDE SEQUENCE [LARGE SCALE GENOMIC DNA]</scope>
    <source>
        <strain evidence="3 4">JCM 12520</strain>
    </source>
</reference>
<proteinExistence type="predicted"/>
<gene>
    <name evidence="3" type="ORF">ACFFNY_14485</name>
</gene>
<keyword evidence="4" id="KW-1185">Reference proteome</keyword>
<dbReference type="Proteomes" id="UP001589619">
    <property type="component" value="Unassembled WGS sequence"/>
</dbReference>
<dbReference type="InterPro" id="IPR050490">
    <property type="entry name" value="Bact_solute-bd_prot1"/>
</dbReference>
<accession>A0ABV5VWW7</accession>
<feature type="region of interest" description="Disordered" evidence="1">
    <location>
        <begin position="34"/>
        <end position="55"/>
    </location>
</feature>
<dbReference type="RefSeq" id="WP_344903315.1">
    <property type="nucleotide sequence ID" value="NZ_BAAAYO010000001.1"/>
</dbReference>
<name>A0ABV5VWW7_9BACL</name>
<dbReference type="PANTHER" id="PTHR43649:SF11">
    <property type="entry name" value="ABC TRANSPORTER SUBSTRATE-BINDING PROTEIN YESO-RELATED"/>
    <property type="match status" value="1"/>
</dbReference>
<protein>
    <submittedName>
        <fullName evidence="3">ABC transporter substrate-binding protein</fullName>
    </submittedName>
</protein>
<feature type="signal peptide" evidence="2">
    <location>
        <begin position="1"/>
        <end position="27"/>
    </location>
</feature>
<evidence type="ECO:0000313" key="3">
    <source>
        <dbReference type="EMBL" id="MFB9752770.1"/>
    </source>
</evidence>
<feature type="chain" id="PRO_5046122907" evidence="2">
    <location>
        <begin position="28"/>
        <end position="453"/>
    </location>
</feature>